<name>A0A7H0I7F6_9ACTN</name>
<dbReference type="Pfam" id="PF13561">
    <property type="entry name" value="adh_short_C2"/>
    <property type="match status" value="1"/>
</dbReference>
<dbReference type="Proteomes" id="UP000516052">
    <property type="component" value="Chromosome"/>
</dbReference>
<reference evidence="3 4" key="1">
    <citation type="submission" date="2020-08" db="EMBL/GenBank/DDBJ databases">
        <title>A novel species.</title>
        <authorList>
            <person name="Gao J."/>
        </authorList>
    </citation>
    <scope>NUCLEOTIDE SEQUENCE [LARGE SCALE GENOMIC DNA]</scope>
    <source>
        <strain evidence="3 4">CRXT-G-22</strain>
    </source>
</reference>
<keyword evidence="4" id="KW-1185">Reference proteome</keyword>
<dbReference type="RefSeq" id="WP_187745761.1">
    <property type="nucleotide sequence ID" value="NZ_CP060828.1"/>
</dbReference>
<dbReference type="Gene3D" id="3.40.50.720">
    <property type="entry name" value="NAD(P)-binding Rossmann-like Domain"/>
    <property type="match status" value="1"/>
</dbReference>
<keyword evidence="2" id="KW-0560">Oxidoreductase</keyword>
<protein>
    <submittedName>
        <fullName evidence="3">SDR family oxidoreductase</fullName>
    </submittedName>
</protein>
<evidence type="ECO:0000256" key="2">
    <source>
        <dbReference type="ARBA" id="ARBA00023002"/>
    </source>
</evidence>
<dbReference type="EMBL" id="CP060828">
    <property type="protein sequence ID" value="QNP68722.1"/>
    <property type="molecule type" value="Genomic_DNA"/>
</dbReference>
<dbReference type="PRINTS" id="PR00081">
    <property type="entry name" value="GDHRDH"/>
</dbReference>
<gene>
    <name evidence="3" type="ORF">IAG44_04105</name>
</gene>
<dbReference type="KEGG" id="sroi:IAG44_04105"/>
<accession>A0A7H0I7F6</accession>
<sequence length="260" mass="26887">MTGRTHVVTGSASGIGAATRRILEARGDRVIGVDLRDADIVCDLSDEAGRAALPDAVRALAPDGVDALHAVAGSALPNSTTVRVNYFGALATLTRLRPLLARSAAPRAVAVASFAALMDEDPGLADALRADDEQRATARAGALAGTDAEALIYTTTKRVLTEWVRRQAVSDDWARAGIPLNAVAPGIVLTPMTAPLMATPEAHAALLEQVPSPLGGAAEPDSVAHLLVWLTSPENRHVTGQVIFSDSGAEATVRGPKLFG</sequence>
<dbReference type="AlphaFoldDB" id="A0A7H0I7F6"/>
<comment type="similarity">
    <text evidence="1">Belongs to the short-chain dehydrogenases/reductases (SDR) family.</text>
</comment>
<evidence type="ECO:0000313" key="3">
    <source>
        <dbReference type="EMBL" id="QNP68722.1"/>
    </source>
</evidence>
<dbReference type="SUPFAM" id="SSF51735">
    <property type="entry name" value="NAD(P)-binding Rossmann-fold domains"/>
    <property type="match status" value="1"/>
</dbReference>
<dbReference type="GO" id="GO:0016491">
    <property type="term" value="F:oxidoreductase activity"/>
    <property type="evidence" value="ECO:0007669"/>
    <property type="project" value="UniProtKB-KW"/>
</dbReference>
<dbReference type="PANTHER" id="PTHR24321">
    <property type="entry name" value="DEHYDROGENASES, SHORT CHAIN"/>
    <property type="match status" value="1"/>
</dbReference>
<organism evidence="3 4">
    <name type="scientific">Streptomyces roseirectus</name>
    <dbReference type="NCBI Taxonomy" id="2768066"/>
    <lineage>
        <taxon>Bacteria</taxon>
        <taxon>Bacillati</taxon>
        <taxon>Actinomycetota</taxon>
        <taxon>Actinomycetes</taxon>
        <taxon>Kitasatosporales</taxon>
        <taxon>Streptomycetaceae</taxon>
        <taxon>Streptomyces</taxon>
    </lineage>
</organism>
<evidence type="ECO:0000313" key="4">
    <source>
        <dbReference type="Proteomes" id="UP000516052"/>
    </source>
</evidence>
<dbReference type="InterPro" id="IPR002347">
    <property type="entry name" value="SDR_fam"/>
</dbReference>
<proteinExistence type="inferred from homology"/>
<dbReference type="InterPro" id="IPR036291">
    <property type="entry name" value="NAD(P)-bd_dom_sf"/>
</dbReference>
<evidence type="ECO:0000256" key="1">
    <source>
        <dbReference type="ARBA" id="ARBA00006484"/>
    </source>
</evidence>
<dbReference type="PANTHER" id="PTHR24321:SF8">
    <property type="entry name" value="ESTRADIOL 17-BETA-DEHYDROGENASE 8-RELATED"/>
    <property type="match status" value="1"/>
</dbReference>